<evidence type="ECO:0000256" key="1">
    <source>
        <dbReference type="SAM" id="Phobius"/>
    </source>
</evidence>
<evidence type="ECO:0000256" key="2">
    <source>
        <dbReference type="SAM" id="SignalP"/>
    </source>
</evidence>
<dbReference type="RefSeq" id="WP_011996899.1">
    <property type="nucleotide sequence ID" value="NC_009727.1"/>
</dbReference>
<dbReference type="HOGENOM" id="CLU_789209_0_0_6"/>
<keyword evidence="1" id="KW-0472">Membrane</keyword>
<dbReference type="AlphaFoldDB" id="A9KCF3"/>
<protein>
    <submittedName>
        <fullName evidence="3">Hypothetical exported membrane spanning protein</fullName>
    </submittedName>
</protein>
<dbReference type="EMBL" id="CP000733">
    <property type="protein sequence ID" value="ABS77925.1"/>
    <property type="molecule type" value="Genomic_DNA"/>
</dbReference>
<keyword evidence="2" id="KW-0732">Signal</keyword>
<keyword evidence="1" id="KW-1133">Transmembrane helix</keyword>
<organism evidence="3 4">
    <name type="scientific">Coxiella burnetii (strain Dugway 5J108-111)</name>
    <dbReference type="NCBI Taxonomy" id="434922"/>
    <lineage>
        <taxon>Bacteria</taxon>
        <taxon>Pseudomonadati</taxon>
        <taxon>Pseudomonadota</taxon>
        <taxon>Gammaproteobacteria</taxon>
        <taxon>Legionellales</taxon>
        <taxon>Coxiellaceae</taxon>
        <taxon>Coxiella</taxon>
    </lineage>
</organism>
<accession>A9KCF3</accession>
<proteinExistence type="predicted"/>
<feature type="signal peptide" evidence="2">
    <location>
        <begin position="1"/>
        <end position="26"/>
    </location>
</feature>
<keyword evidence="1" id="KW-0812">Transmembrane</keyword>
<feature type="transmembrane region" description="Helical" evidence="1">
    <location>
        <begin position="134"/>
        <end position="152"/>
    </location>
</feature>
<feature type="transmembrane region" description="Helical" evidence="1">
    <location>
        <begin position="30"/>
        <end position="47"/>
    </location>
</feature>
<dbReference type="Proteomes" id="UP000008555">
    <property type="component" value="Chromosome"/>
</dbReference>
<name>A9KCF3_COXBN</name>
<feature type="transmembrane region" description="Helical" evidence="1">
    <location>
        <begin position="256"/>
        <end position="282"/>
    </location>
</feature>
<evidence type="ECO:0000313" key="3">
    <source>
        <dbReference type="EMBL" id="ABS77925.1"/>
    </source>
</evidence>
<sequence length="351" mass="38724">MNKKISLFLSLSIALTSGLTFYSAAAEETLDVQFLILAIVVLFSEFFEIKDHLEHTHDHHDAARKPLLPLPGIDPPNNYSSTNQSQTTNVLLNRTSTISTIVKGSATICTLPFFGFACYGLWFQSKSLMDFFNISTKLTFIPAIFLWGRYALIPVSHTIRNIWSQEGVEKFTARVTHTGERKGFIQNKAVLFFTFLGLSGTHLPESFLLSNKTKGWKEILSILGLSIPRAIAHLDHVRALPQTLKEVWQKNRKGKLALLCFAACGAGLIHASPALLSTFYYWDKTDIELKIALGTTVGIETLTGAGEFLQHGGQHALEFFTSKTIGNPNVNTENEDVEAAAPSVSGTIGYT</sequence>
<feature type="chain" id="PRO_5002739432" evidence="2">
    <location>
        <begin position="27"/>
        <end position="351"/>
    </location>
</feature>
<reference evidence="3 4" key="1">
    <citation type="journal article" date="2009" name="Infect. Immun.">
        <title>Comparative genomics reveal extensive transposon-mediated genomic plasticity and diversity among potential effector proteins within the genus Coxiella.</title>
        <authorList>
            <person name="Beare P.A."/>
            <person name="Unsworth N."/>
            <person name="Andoh M."/>
            <person name="Voth D.E."/>
            <person name="Omsland A."/>
            <person name="Gilk S.D."/>
            <person name="Williams K.P."/>
            <person name="Sobral B.W."/>
            <person name="Kupko J.J.III."/>
            <person name="Porcella S.F."/>
            <person name="Samuel J.E."/>
            <person name="Heinzen R.A."/>
        </authorList>
    </citation>
    <scope>NUCLEOTIDE SEQUENCE [LARGE SCALE GENOMIC DNA]</scope>
    <source>
        <strain evidence="3 4">Dugway 5J108-111</strain>
    </source>
</reference>
<gene>
    <name evidence="3" type="ordered locus">CBUD_1076</name>
</gene>
<feature type="transmembrane region" description="Helical" evidence="1">
    <location>
        <begin position="101"/>
        <end position="122"/>
    </location>
</feature>
<dbReference type="KEGG" id="cbd:CBUD_1076"/>
<evidence type="ECO:0000313" key="4">
    <source>
        <dbReference type="Proteomes" id="UP000008555"/>
    </source>
</evidence>